<dbReference type="Gene3D" id="1.10.10.10">
    <property type="entry name" value="Winged helix-like DNA-binding domain superfamily/Winged helix DNA-binding domain"/>
    <property type="match status" value="1"/>
</dbReference>
<dbReference type="InterPro" id="IPR043129">
    <property type="entry name" value="ATPase_NBD"/>
</dbReference>
<protein>
    <submittedName>
        <fullName evidence="1">ROK family transcriptional regulator</fullName>
    </submittedName>
</protein>
<dbReference type="RefSeq" id="WP_271090764.1">
    <property type="nucleotide sequence ID" value="NZ_JAPJZH010000010.1"/>
</dbReference>
<dbReference type="Pfam" id="PF00480">
    <property type="entry name" value="ROK"/>
    <property type="match status" value="1"/>
</dbReference>
<proteinExistence type="predicted"/>
<dbReference type="CDD" id="cd23763">
    <property type="entry name" value="ASKHA_ATPase_ROK"/>
    <property type="match status" value="1"/>
</dbReference>
<accession>A0ABT4VQH0</accession>
<dbReference type="Gene3D" id="3.30.420.40">
    <property type="match status" value="2"/>
</dbReference>
<keyword evidence="2" id="KW-1185">Reference proteome</keyword>
<dbReference type="SUPFAM" id="SSF46785">
    <property type="entry name" value="Winged helix' DNA-binding domain"/>
    <property type="match status" value="1"/>
</dbReference>
<dbReference type="Proteomes" id="UP001148313">
    <property type="component" value="Unassembled WGS sequence"/>
</dbReference>
<sequence length="375" mass="40549">MAGESERLVLSDSEREVMNVVRRRGSISRADITDFTDLSQQSVHRLVDNLLQYKLLKTEKAIVKGRGKPSPQITFDTEATTSLGVSVSTNAIEYTAVDLSGTPICSGELKALPNDRDAVMAEMAELVAALQSHGVLSKRRFIGVGVAMQGLRVTHHNQFTTPWPLDNWARIPIDELFQAALGEPAYVENNATSAAIAELFCGGGSGHRCFGYLSFNHGFGGGLMWNEAPVFGGHGNAGEIGSIFKWSELPHRPALEQLLIRLSDRGIVASYPQLLAEFDPSWEGVAEWIAEVKPSLDLAIRALSAVIDPNAIFFGGEAPAALRKMLIEACEPPDTDRLGTPKPYPQLLPSAIDGDAATLGAAMLPLQQTIFRSRS</sequence>
<evidence type="ECO:0000313" key="1">
    <source>
        <dbReference type="EMBL" id="MDA4846962.1"/>
    </source>
</evidence>
<dbReference type="InterPro" id="IPR036390">
    <property type="entry name" value="WH_DNA-bd_sf"/>
</dbReference>
<dbReference type="InterPro" id="IPR000600">
    <property type="entry name" value="ROK"/>
</dbReference>
<dbReference type="SUPFAM" id="SSF53067">
    <property type="entry name" value="Actin-like ATPase domain"/>
    <property type="match status" value="1"/>
</dbReference>
<name>A0ABT4VQH0_9HYPH</name>
<reference evidence="1" key="1">
    <citation type="submission" date="2022-11" db="EMBL/GenBank/DDBJ databases">
        <title>Hoeflea poritis sp. nov., isolated from scleractinian coral Porites lutea.</title>
        <authorList>
            <person name="Zhang G."/>
            <person name="Wei Q."/>
            <person name="Cai L."/>
        </authorList>
    </citation>
    <scope>NUCLEOTIDE SEQUENCE</scope>
    <source>
        <strain evidence="1">E7-10</strain>
    </source>
</reference>
<dbReference type="PANTHER" id="PTHR18964:SF169">
    <property type="entry name" value="N-ACETYLMANNOSAMINE KINASE"/>
    <property type="match status" value="1"/>
</dbReference>
<comment type="caution">
    <text evidence="1">The sequence shown here is derived from an EMBL/GenBank/DDBJ whole genome shotgun (WGS) entry which is preliminary data.</text>
</comment>
<gene>
    <name evidence="1" type="ORF">OOZ53_16505</name>
</gene>
<evidence type="ECO:0000313" key="2">
    <source>
        <dbReference type="Proteomes" id="UP001148313"/>
    </source>
</evidence>
<dbReference type="PANTHER" id="PTHR18964">
    <property type="entry name" value="ROK (REPRESSOR, ORF, KINASE) FAMILY"/>
    <property type="match status" value="1"/>
</dbReference>
<dbReference type="EMBL" id="JAPJZH010000010">
    <property type="protein sequence ID" value="MDA4846962.1"/>
    <property type="molecule type" value="Genomic_DNA"/>
</dbReference>
<dbReference type="InterPro" id="IPR036388">
    <property type="entry name" value="WH-like_DNA-bd_sf"/>
</dbReference>
<organism evidence="1 2">
    <name type="scientific">Hoeflea poritis</name>
    <dbReference type="NCBI Taxonomy" id="2993659"/>
    <lineage>
        <taxon>Bacteria</taxon>
        <taxon>Pseudomonadati</taxon>
        <taxon>Pseudomonadota</taxon>
        <taxon>Alphaproteobacteria</taxon>
        <taxon>Hyphomicrobiales</taxon>
        <taxon>Rhizobiaceae</taxon>
        <taxon>Hoeflea</taxon>
    </lineage>
</organism>